<dbReference type="Pfam" id="PF06013">
    <property type="entry name" value="WXG100"/>
    <property type="match status" value="1"/>
</dbReference>
<gene>
    <name evidence="2" type="ORF">ACFQQL_05255</name>
</gene>
<dbReference type="EMBL" id="JBHTCQ010000001">
    <property type="protein sequence ID" value="MFC7404506.1"/>
    <property type="molecule type" value="Genomic_DNA"/>
</dbReference>
<dbReference type="SUPFAM" id="SSF140453">
    <property type="entry name" value="EsxAB dimer-like"/>
    <property type="match status" value="1"/>
</dbReference>
<dbReference type="RefSeq" id="WP_382391963.1">
    <property type="nucleotide sequence ID" value="NZ_JBHTCQ010000001.1"/>
</dbReference>
<dbReference type="Gene3D" id="1.10.287.1060">
    <property type="entry name" value="ESAT-6-like"/>
    <property type="match status" value="1"/>
</dbReference>
<evidence type="ECO:0000256" key="1">
    <source>
        <dbReference type="RuleBase" id="RU362001"/>
    </source>
</evidence>
<proteinExistence type="inferred from homology"/>
<dbReference type="Proteomes" id="UP001596455">
    <property type="component" value="Unassembled WGS sequence"/>
</dbReference>
<dbReference type="InterPro" id="IPR036689">
    <property type="entry name" value="ESAT-6-like_sf"/>
</dbReference>
<reference evidence="3" key="1">
    <citation type="journal article" date="2019" name="Int. J. Syst. Evol. Microbiol.">
        <title>The Global Catalogue of Microorganisms (GCM) 10K type strain sequencing project: providing services to taxonomists for standard genome sequencing and annotation.</title>
        <authorList>
            <consortium name="The Broad Institute Genomics Platform"/>
            <consortium name="The Broad Institute Genome Sequencing Center for Infectious Disease"/>
            <person name="Wu L."/>
            <person name="Ma J."/>
        </authorList>
    </citation>
    <scope>NUCLEOTIDE SEQUENCE [LARGE SCALE GENOMIC DNA]</scope>
    <source>
        <strain evidence="3">JCM 1490</strain>
    </source>
</reference>
<sequence>MAQFTVDSGDIVIAAQQTRATTANVRTEVSNMMAHLVTLQQSWTGTASQAFGACADQWRATQTTVEAALEQITLALDTAARTYEDAESNAQSLFAV</sequence>
<accession>A0ABW2Q5U8</accession>
<organism evidence="2 3">
    <name type="scientific">Georgenia alba</name>
    <dbReference type="NCBI Taxonomy" id="2233858"/>
    <lineage>
        <taxon>Bacteria</taxon>
        <taxon>Bacillati</taxon>
        <taxon>Actinomycetota</taxon>
        <taxon>Actinomycetes</taxon>
        <taxon>Micrococcales</taxon>
        <taxon>Bogoriellaceae</taxon>
        <taxon>Georgenia</taxon>
    </lineage>
</organism>
<comment type="similarity">
    <text evidence="1">Belongs to the WXG100 family.</text>
</comment>
<comment type="caution">
    <text evidence="2">The sequence shown here is derived from an EMBL/GenBank/DDBJ whole genome shotgun (WGS) entry which is preliminary data.</text>
</comment>
<evidence type="ECO:0000313" key="3">
    <source>
        <dbReference type="Proteomes" id="UP001596455"/>
    </source>
</evidence>
<dbReference type="InterPro" id="IPR010310">
    <property type="entry name" value="T7SS_ESAT-6-like"/>
</dbReference>
<name>A0ABW2Q5U8_9MICO</name>
<protein>
    <recommendedName>
        <fullName evidence="1">ESAT-6-like protein</fullName>
    </recommendedName>
</protein>
<evidence type="ECO:0000313" key="2">
    <source>
        <dbReference type="EMBL" id="MFC7404506.1"/>
    </source>
</evidence>
<dbReference type="NCBIfam" id="TIGR03930">
    <property type="entry name" value="WXG100_ESAT6"/>
    <property type="match status" value="1"/>
</dbReference>
<keyword evidence="3" id="KW-1185">Reference proteome</keyword>